<dbReference type="OrthoDB" id="379811at2759"/>
<dbReference type="Gene3D" id="6.10.280.180">
    <property type="entry name" value="Plasmodium RESA, N-terminal helical domain"/>
    <property type="match status" value="1"/>
</dbReference>
<proteinExistence type="predicted"/>
<dbReference type="InterPro" id="IPR019111">
    <property type="entry name" value="PRESA_N"/>
</dbReference>
<gene>
    <name evidence="2" type="ORF">PCYB_053000</name>
</gene>
<dbReference type="PhylomeDB" id="K6V816"/>
<evidence type="ECO:0000259" key="1">
    <source>
        <dbReference type="Pfam" id="PF09687"/>
    </source>
</evidence>
<feature type="domain" description="Plasmodium RESA N-terminal" evidence="1">
    <location>
        <begin position="71"/>
        <end position="195"/>
    </location>
</feature>
<dbReference type="OMA" id="LPFGCEE"/>
<protein>
    <submittedName>
        <fullName evidence="2">RAD protein</fullName>
    </submittedName>
</protein>
<accession>K6V816</accession>
<evidence type="ECO:0000313" key="3">
    <source>
        <dbReference type="Proteomes" id="UP000006319"/>
    </source>
</evidence>
<reference evidence="2 3" key="1">
    <citation type="journal article" date="2012" name="Nat. Genet.">
        <title>Plasmodium cynomolgi genome sequences provide insight into Plasmodium vivax and the monkey malaria clade.</title>
        <authorList>
            <person name="Tachibana S."/>
            <person name="Sullivan S.A."/>
            <person name="Kawai S."/>
            <person name="Nakamura S."/>
            <person name="Kim H.R."/>
            <person name="Goto N."/>
            <person name="Arisue N."/>
            <person name="Palacpac N.M.Q."/>
            <person name="Honma H."/>
            <person name="Yagi M."/>
            <person name="Tougan T."/>
            <person name="Katakai Y."/>
            <person name="Kaneko O."/>
            <person name="Mita T."/>
            <person name="Kita K."/>
            <person name="Yasutomi Y."/>
            <person name="Sutton P.L."/>
            <person name="Shakhbatyan R."/>
            <person name="Horii T."/>
            <person name="Yasunaga T."/>
            <person name="Barnwell J.W."/>
            <person name="Escalante A.A."/>
            <person name="Carlton J.M."/>
            <person name="Tanabe K."/>
        </authorList>
    </citation>
    <scope>NUCLEOTIDE SEQUENCE [LARGE SCALE GENOMIC DNA]</scope>
    <source>
        <strain evidence="2 3">B</strain>
    </source>
</reference>
<dbReference type="InterPro" id="IPR044885">
    <property type="entry name" value="PRESA_N_sf"/>
</dbReference>
<keyword evidence="3" id="KW-1185">Reference proteome</keyword>
<dbReference type="AlphaFoldDB" id="K6V816"/>
<dbReference type="EMBL" id="DF157097">
    <property type="protein sequence ID" value="GAB65282.1"/>
    <property type="molecule type" value="Genomic_DNA"/>
</dbReference>
<dbReference type="GeneID" id="14691671"/>
<evidence type="ECO:0000313" key="2">
    <source>
        <dbReference type="EMBL" id="GAB65282.1"/>
    </source>
</evidence>
<organism evidence="2 3">
    <name type="scientific">Plasmodium cynomolgi (strain B)</name>
    <dbReference type="NCBI Taxonomy" id="1120755"/>
    <lineage>
        <taxon>Eukaryota</taxon>
        <taxon>Sar</taxon>
        <taxon>Alveolata</taxon>
        <taxon>Apicomplexa</taxon>
        <taxon>Aconoidasida</taxon>
        <taxon>Haemosporida</taxon>
        <taxon>Plasmodiidae</taxon>
        <taxon>Plasmodium</taxon>
        <taxon>Plasmodium (Plasmodium)</taxon>
    </lineage>
</organism>
<dbReference type="Pfam" id="PF09687">
    <property type="entry name" value="PRESAN"/>
    <property type="match status" value="1"/>
</dbReference>
<dbReference type="RefSeq" id="XP_004221229.1">
    <property type="nucleotide sequence ID" value="XM_004221181.1"/>
</dbReference>
<dbReference type="Proteomes" id="UP000006319">
    <property type="component" value="Chromosome 5"/>
</dbReference>
<dbReference type="KEGG" id="pcy:PCYB_053000"/>
<dbReference type="VEuPathDB" id="PlasmoDB:PCYB_053000"/>
<sequence length="208" mass="24526">MLTHVNPVCFIKLSIQSESQPQACQRKLVELSLYVNDSLSKRGKNDYFNKPYVSTKVLPFGCEEKDISKKLSRSSIEKLLNNTGFLFADKKKAYIVFYYLIDYHKGKYQKMINKLWLVFTELAAKSGMPDEQRLKFLMDCHSALARDFDTLDESYENRFFSMAKNKFMLQLSFRIFISSLVWSNVKLRRVNKKKWKKAMMNIIETYKA</sequence>
<name>K6V816_PLACD</name>